<protein>
    <submittedName>
        <fullName evidence="2">Polymer-forming protein</fullName>
    </submittedName>
</protein>
<dbReference type="InterPro" id="IPR007607">
    <property type="entry name" value="BacA/B"/>
</dbReference>
<gene>
    <name evidence="2" type="ORF">SAMN02745121_07810</name>
</gene>
<evidence type="ECO:0000256" key="1">
    <source>
        <dbReference type="ARBA" id="ARBA00044755"/>
    </source>
</evidence>
<organism evidence="2 3">
    <name type="scientific">Nannocystis exedens</name>
    <dbReference type="NCBI Taxonomy" id="54"/>
    <lineage>
        <taxon>Bacteria</taxon>
        <taxon>Pseudomonadati</taxon>
        <taxon>Myxococcota</taxon>
        <taxon>Polyangia</taxon>
        <taxon>Nannocystales</taxon>
        <taxon>Nannocystaceae</taxon>
        <taxon>Nannocystis</taxon>
    </lineage>
</organism>
<dbReference type="STRING" id="54.SAMN02745121_07810"/>
<accession>A0A1I2HCF5</accession>
<dbReference type="EMBL" id="FOMX01000040">
    <property type="protein sequence ID" value="SFF26446.1"/>
    <property type="molecule type" value="Genomic_DNA"/>
</dbReference>
<comment type="similarity">
    <text evidence="1">Belongs to the bactofilin family.</text>
</comment>
<name>A0A1I2HCF5_9BACT</name>
<sequence>MAGSAVHEAPCVIGPRITVRGSLVGEEDVVVQGRVEGSIALTAHLLIAGPALVAADIEADSVEIHGQVEGDVVAAEGITLREGARVVGNLRAPRVEIADGAQFKGAVEMDVPLPGNVLRQPRPR</sequence>
<dbReference type="PANTHER" id="PTHR35024:SF4">
    <property type="entry name" value="POLYMER-FORMING CYTOSKELETAL PROTEIN"/>
    <property type="match status" value="1"/>
</dbReference>
<dbReference type="PANTHER" id="PTHR35024">
    <property type="entry name" value="HYPOTHETICAL CYTOSOLIC PROTEIN"/>
    <property type="match status" value="1"/>
</dbReference>
<dbReference type="AlphaFoldDB" id="A0A1I2HCF5"/>
<proteinExistence type="inferred from homology"/>
<dbReference type="Proteomes" id="UP000199400">
    <property type="component" value="Unassembled WGS sequence"/>
</dbReference>
<dbReference type="Pfam" id="PF04519">
    <property type="entry name" value="Bactofilin"/>
    <property type="match status" value="1"/>
</dbReference>
<dbReference type="OrthoDB" id="119922at2"/>
<reference evidence="3" key="1">
    <citation type="submission" date="2016-10" db="EMBL/GenBank/DDBJ databases">
        <authorList>
            <person name="Varghese N."/>
            <person name="Submissions S."/>
        </authorList>
    </citation>
    <scope>NUCLEOTIDE SEQUENCE [LARGE SCALE GENOMIC DNA]</scope>
    <source>
        <strain evidence="3">ATCC 25963</strain>
    </source>
</reference>
<evidence type="ECO:0000313" key="2">
    <source>
        <dbReference type="EMBL" id="SFF26446.1"/>
    </source>
</evidence>
<dbReference type="RefSeq" id="WP_096328206.1">
    <property type="nucleotide sequence ID" value="NZ_FOMX01000040.1"/>
</dbReference>
<evidence type="ECO:0000313" key="3">
    <source>
        <dbReference type="Proteomes" id="UP000199400"/>
    </source>
</evidence>
<keyword evidence="3" id="KW-1185">Reference proteome</keyword>